<evidence type="ECO:0000313" key="1">
    <source>
        <dbReference type="EMBL" id="CCD01640.1"/>
    </source>
</evidence>
<dbReference type="AlphaFoldDB" id="A0A9P1JXC4"/>
<proteinExistence type="predicted"/>
<keyword evidence="2" id="KW-1185">Reference proteome</keyword>
<dbReference type="Proteomes" id="UP000007319">
    <property type="component" value="Plasmid AZOBR_p2"/>
</dbReference>
<accession>A0A9P1JXC4</accession>
<sequence length="27" mass="3205">MPCRWADDKKLLALEQTMIVFTSHKKN</sequence>
<dbReference type="KEGG" id="abs:AZOBR_p220103"/>
<evidence type="ECO:0000313" key="2">
    <source>
        <dbReference type="Proteomes" id="UP000007319"/>
    </source>
</evidence>
<geneLocation type="plasmid" evidence="1 2">
    <name>AZOBR_p2</name>
</geneLocation>
<protein>
    <submittedName>
        <fullName evidence="1">Uncharacterized protein</fullName>
    </submittedName>
</protein>
<name>A0A9P1JXC4_9PROT</name>
<dbReference type="EMBL" id="HE577329">
    <property type="protein sequence ID" value="CCD01640.1"/>
    <property type="molecule type" value="Genomic_DNA"/>
</dbReference>
<keyword evidence="1" id="KW-0614">Plasmid</keyword>
<organism evidence="1 2">
    <name type="scientific">Azospirillum baldaniorum</name>
    <dbReference type="NCBI Taxonomy" id="1064539"/>
    <lineage>
        <taxon>Bacteria</taxon>
        <taxon>Pseudomonadati</taxon>
        <taxon>Pseudomonadota</taxon>
        <taxon>Alphaproteobacteria</taxon>
        <taxon>Rhodospirillales</taxon>
        <taxon>Azospirillaceae</taxon>
        <taxon>Azospirillum</taxon>
    </lineage>
</organism>
<gene>
    <name evidence="1" type="ORF">AZOBR_p220103</name>
</gene>
<reference evidence="1 2" key="1">
    <citation type="journal article" date="2011" name="PLoS Genet.">
        <title>Azospirillum genomes reveal transition of bacteria from aquatic to terrestrial environments.</title>
        <authorList>
            <person name="Wisniewski-Dye F."/>
            <person name="Borziak K."/>
            <person name="Khalsa-Moyers G."/>
            <person name="Alexandre G."/>
            <person name="Sukharnikov L.O."/>
            <person name="Wuichet K."/>
            <person name="Hurst G.B."/>
            <person name="McDonald W.H."/>
            <person name="Robertson J.S."/>
            <person name="Barbe V."/>
            <person name="Calteau A."/>
            <person name="Rouy Z."/>
            <person name="Mangenot S."/>
            <person name="Prigent-Combaret C."/>
            <person name="Normand P."/>
            <person name="Boyer M."/>
            <person name="Siguier P."/>
            <person name="Dessaux Y."/>
            <person name="Elmerich C."/>
            <person name="Condemine G."/>
            <person name="Krishnen G."/>
            <person name="Kennedy I."/>
            <person name="Paterson A.H."/>
            <person name="Gonzalez V."/>
            <person name="Mavingui P."/>
            <person name="Zhulin I.B."/>
        </authorList>
    </citation>
    <scope>NUCLEOTIDE SEQUENCE [LARGE SCALE GENOMIC DNA]</scope>
    <source>
        <strain evidence="1 2">Sp245</strain>
    </source>
</reference>